<feature type="compositionally biased region" description="Polar residues" evidence="1">
    <location>
        <begin position="194"/>
        <end position="206"/>
    </location>
</feature>
<gene>
    <name evidence="2" type="ORF">Tci_537490</name>
</gene>
<reference evidence="2" key="1">
    <citation type="journal article" date="2019" name="Sci. Rep.">
        <title>Draft genome of Tanacetum cinerariifolium, the natural source of mosquito coil.</title>
        <authorList>
            <person name="Yamashiro T."/>
            <person name="Shiraishi A."/>
            <person name="Satake H."/>
            <person name="Nakayama K."/>
        </authorList>
    </citation>
    <scope>NUCLEOTIDE SEQUENCE</scope>
</reference>
<dbReference type="EMBL" id="BKCJ010305966">
    <property type="protein sequence ID" value="GEZ65517.1"/>
    <property type="molecule type" value="Genomic_DNA"/>
</dbReference>
<feature type="region of interest" description="Disordered" evidence="1">
    <location>
        <begin position="97"/>
        <end position="185"/>
    </location>
</feature>
<evidence type="ECO:0000256" key="1">
    <source>
        <dbReference type="SAM" id="MobiDB-lite"/>
    </source>
</evidence>
<feature type="compositionally biased region" description="Polar residues" evidence="1">
    <location>
        <begin position="112"/>
        <end position="121"/>
    </location>
</feature>
<organism evidence="2">
    <name type="scientific">Tanacetum cinerariifolium</name>
    <name type="common">Dalmatian daisy</name>
    <name type="synonym">Chrysanthemum cinerariifolium</name>
    <dbReference type="NCBI Taxonomy" id="118510"/>
    <lineage>
        <taxon>Eukaryota</taxon>
        <taxon>Viridiplantae</taxon>
        <taxon>Streptophyta</taxon>
        <taxon>Embryophyta</taxon>
        <taxon>Tracheophyta</taxon>
        <taxon>Spermatophyta</taxon>
        <taxon>Magnoliopsida</taxon>
        <taxon>eudicotyledons</taxon>
        <taxon>Gunneridae</taxon>
        <taxon>Pentapetalae</taxon>
        <taxon>asterids</taxon>
        <taxon>campanulids</taxon>
        <taxon>Asterales</taxon>
        <taxon>Asteraceae</taxon>
        <taxon>Asteroideae</taxon>
        <taxon>Anthemideae</taxon>
        <taxon>Anthemidinae</taxon>
        <taxon>Tanacetum</taxon>
    </lineage>
</organism>
<feature type="region of interest" description="Disordered" evidence="1">
    <location>
        <begin position="191"/>
        <end position="210"/>
    </location>
</feature>
<sequence length="386" mass="44183">MAEQQTIKYAPQWNNMTMDNVHSRNYSFTEQVNFIQQLLAYSLIIGTEIDIGEIIYSDLVTKLLNKSRLKYVSYPRFILCALQVLLGPDYTQDKNLVSPPPLAAKPKKGKSQIVTSTSPKSQDPEASGVLSKKSKRPKDITFMTPDDGTAKTTPRPEGSHGDNDSRGNKPPAYMKQQNPTDLDLLGTGAKYQEDQTQSSRLRNTNPLHPLLHIDSSSDKILKKYDNTLPLIERKLVKYLRKVSRMLFERITKDQWEKHKEETIHYVNLKAFIDDHYNENIAYRDHTDQLVESSMSFLEKSSTKINDLYKGLDVVTHLLKDITNSVKDDPATNKKIKESSLRLLPRSLHRLLRFSLQSEALISLLFSLLSKIFKIMLLSKKKLQLFG</sequence>
<evidence type="ECO:0000313" key="2">
    <source>
        <dbReference type="EMBL" id="GEZ65517.1"/>
    </source>
</evidence>
<name>A0A699IID4_TANCI</name>
<accession>A0A699IID4</accession>
<protein>
    <submittedName>
        <fullName evidence="2">Uncharacterized protein</fullName>
    </submittedName>
</protein>
<comment type="caution">
    <text evidence="2">The sequence shown here is derived from an EMBL/GenBank/DDBJ whole genome shotgun (WGS) entry which is preliminary data.</text>
</comment>
<feature type="compositionally biased region" description="Basic and acidic residues" evidence="1">
    <location>
        <begin position="157"/>
        <end position="167"/>
    </location>
</feature>
<dbReference type="AlphaFoldDB" id="A0A699IID4"/>
<proteinExistence type="predicted"/>